<gene>
    <name evidence="1" type="ORF">UFOVP144_52</name>
</gene>
<evidence type="ECO:0000313" key="1">
    <source>
        <dbReference type="EMBL" id="CAB5238386.1"/>
    </source>
</evidence>
<organism evidence="1">
    <name type="scientific">uncultured Caudovirales phage</name>
    <dbReference type="NCBI Taxonomy" id="2100421"/>
    <lineage>
        <taxon>Viruses</taxon>
        <taxon>Duplodnaviria</taxon>
        <taxon>Heunggongvirae</taxon>
        <taxon>Uroviricota</taxon>
        <taxon>Caudoviricetes</taxon>
        <taxon>Peduoviridae</taxon>
        <taxon>Maltschvirus</taxon>
        <taxon>Maltschvirus maltsch</taxon>
    </lineage>
</organism>
<protein>
    <submittedName>
        <fullName evidence="1">Uncharacterized protein</fullName>
    </submittedName>
</protein>
<dbReference type="EMBL" id="LR798451">
    <property type="protein sequence ID" value="CAB5238386.1"/>
    <property type="molecule type" value="Genomic_DNA"/>
</dbReference>
<reference evidence="1" key="1">
    <citation type="submission" date="2020-05" db="EMBL/GenBank/DDBJ databases">
        <authorList>
            <person name="Chiriac C."/>
            <person name="Salcher M."/>
            <person name="Ghai R."/>
            <person name="Kavagutti S V."/>
        </authorList>
    </citation>
    <scope>NUCLEOTIDE SEQUENCE</scope>
</reference>
<proteinExistence type="predicted"/>
<name>A0A6J7XVI5_9CAUD</name>
<sequence length="256" mass="28534">MKTTNYSTVLFNALQYSGLDRHNITDETFAQFRDFINERLRMAWDMQDWPDLVRVAQLTVVNDGNGLVTADFSTDTGDILNCYDRDPLSSTRSAGLSYRIYDTGNGGIQKLIFPTDPGTVWGEYRIKRTELIGELYLATQAYSVGAQIYFDSGSGTGTYTPVSGKAYAGNFYQCVSATSPGENPATNSAKWTLIQIPYVMASFAARGAFADWLKSELQIEAAQIAEQEAQVALIDAVDVIMRQQKQINRLNMNRTY</sequence>
<accession>A0A6J7XVI5</accession>